<dbReference type="Proteomes" id="UP000838412">
    <property type="component" value="Chromosome 1"/>
</dbReference>
<feature type="signal peptide" evidence="6">
    <location>
        <begin position="1"/>
        <end position="19"/>
    </location>
</feature>
<dbReference type="InterPro" id="IPR050422">
    <property type="entry name" value="X-Pro_aminopeptidase_P"/>
</dbReference>
<proteinExistence type="inferred from homology"/>
<feature type="domain" description="Peptidase M24 C-terminal" evidence="9">
    <location>
        <begin position="610"/>
        <end position="673"/>
    </location>
</feature>
<reference evidence="10" key="1">
    <citation type="submission" date="2022-01" db="EMBL/GenBank/DDBJ databases">
        <authorList>
            <person name="Braso-Vives M."/>
        </authorList>
    </citation>
    <scope>NUCLEOTIDE SEQUENCE</scope>
</reference>
<dbReference type="GO" id="GO:0046872">
    <property type="term" value="F:metal ion binding"/>
    <property type="evidence" value="ECO:0007669"/>
    <property type="project" value="UniProtKB-KW"/>
</dbReference>
<dbReference type="FunFam" id="3.40.350.10:FF:000004">
    <property type="entry name" value="xaa-Pro aminopeptidase 1 isoform X1"/>
    <property type="match status" value="1"/>
</dbReference>
<keyword evidence="3" id="KW-0378">Hydrolase</keyword>
<dbReference type="SUPFAM" id="SSF55920">
    <property type="entry name" value="Creatinase/aminopeptidase"/>
    <property type="match status" value="1"/>
</dbReference>
<evidence type="ECO:0000259" key="9">
    <source>
        <dbReference type="Pfam" id="PF16188"/>
    </source>
</evidence>
<keyword evidence="2 4" id="KW-0479">Metal-binding</keyword>
<evidence type="ECO:0000256" key="6">
    <source>
        <dbReference type="SAM" id="SignalP"/>
    </source>
</evidence>
<keyword evidence="11" id="KW-1185">Reference proteome</keyword>
<evidence type="ECO:0000313" key="11">
    <source>
        <dbReference type="Proteomes" id="UP000838412"/>
    </source>
</evidence>
<protein>
    <submittedName>
        <fullName evidence="10">XPNPEP2 protein</fullName>
    </submittedName>
</protein>
<feature type="region of interest" description="Disordered" evidence="5">
    <location>
        <begin position="22"/>
        <end position="47"/>
    </location>
</feature>
<accession>A0A8J9V8F9</accession>
<dbReference type="AlphaFoldDB" id="A0A8J9V8F9"/>
<dbReference type="EMBL" id="OV696686">
    <property type="protein sequence ID" value="CAH1228187.1"/>
    <property type="molecule type" value="Genomic_DNA"/>
</dbReference>
<dbReference type="InterPro" id="IPR032416">
    <property type="entry name" value="Peptidase_M24_C"/>
</dbReference>
<gene>
    <name evidence="10" type="primary">XPNPEP2</name>
    <name evidence="10" type="ORF">BLAG_LOCUS620</name>
</gene>
<evidence type="ECO:0000313" key="10">
    <source>
        <dbReference type="EMBL" id="CAH1228187.1"/>
    </source>
</evidence>
<dbReference type="InterPro" id="IPR001131">
    <property type="entry name" value="Peptidase_M24B_aminopep-P_CS"/>
</dbReference>
<feature type="chain" id="PRO_5035475111" evidence="6">
    <location>
        <begin position="20"/>
        <end position="703"/>
    </location>
</feature>
<dbReference type="InterPro" id="IPR000587">
    <property type="entry name" value="Creatinase_N"/>
</dbReference>
<evidence type="ECO:0000256" key="4">
    <source>
        <dbReference type="RuleBase" id="RU000590"/>
    </source>
</evidence>
<dbReference type="Pfam" id="PF00557">
    <property type="entry name" value="Peptidase_M24"/>
    <property type="match status" value="1"/>
</dbReference>
<dbReference type="InterPro" id="IPR029149">
    <property type="entry name" value="Creatin/AminoP/Spt16_N"/>
</dbReference>
<keyword evidence="6" id="KW-0732">Signal</keyword>
<dbReference type="FunFam" id="3.90.230.10:FF:000009">
    <property type="entry name" value="xaa-Pro aminopeptidase 2"/>
    <property type="match status" value="1"/>
</dbReference>
<organism evidence="10 11">
    <name type="scientific">Branchiostoma lanceolatum</name>
    <name type="common">Common lancelet</name>
    <name type="synonym">Amphioxus lanceolatum</name>
    <dbReference type="NCBI Taxonomy" id="7740"/>
    <lineage>
        <taxon>Eukaryota</taxon>
        <taxon>Metazoa</taxon>
        <taxon>Chordata</taxon>
        <taxon>Cephalochordata</taxon>
        <taxon>Leptocardii</taxon>
        <taxon>Amphioxiformes</taxon>
        <taxon>Branchiostomatidae</taxon>
        <taxon>Branchiostoma</taxon>
    </lineage>
</organism>
<dbReference type="PROSITE" id="PS00491">
    <property type="entry name" value="PROLINE_PEPTIDASE"/>
    <property type="match status" value="1"/>
</dbReference>
<dbReference type="Gene3D" id="3.40.350.10">
    <property type="entry name" value="Creatinase/prolidase N-terminal domain"/>
    <property type="match status" value="2"/>
</dbReference>
<dbReference type="PANTHER" id="PTHR43763:SF4">
    <property type="entry name" value="XAA-PRO AMINOPEPTIDASE 2"/>
    <property type="match status" value="1"/>
</dbReference>
<dbReference type="FunFam" id="3.40.350.10:FF:000003">
    <property type="entry name" value="Xaa-pro aminopeptidase P"/>
    <property type="match status" value="1"/>
</dbReference>
<feature type="domain" description="Creatinase N-terminal" evidence="8">
    <location>
        <begin position="91"/>
        <end position="198"/>
    </location>
</feature>
<dbReference type="PANTHER" id="PTHR43763">
    <property type="entry name" value="XAA-PRO AMINOPEPTIDASE 1"/>
    <property type="match status" value="1"/>
</dbReference>
<comment type="similarity">
    <text evidence="1 4">Belongs to the peptidase M24B family.</text>
</comment>
<dbReference type="GO" id="GO:0004177">
    <property type="term" value="F:aminopeptidase activity"/>
    <property type="evidence" value="ECO:0007669"/>
    <property type="project" value="UniProtKB-ARBA"/>
</dbReference>
<sequence>MHSAVILLLCTGAIFFVRGEPVSEGDGVHPRSPRVKRAPGDTERDCTATPQYIPTTAKDTTDLLRRLREGMQSSSHFAGSIQAYIIPAGDAHLSEYISERDQRRAFISGMSGSAGTAVVTNDGSGGGKAAVWTDSRYFLQADQQLDCNWILMRQGEEDVPTIEEWLVSELGTGGRVGVDPQLVSIKLWEALEEALTDARIRLFGVPHNLVDDVWDDRPGPSQAPVFPLGLEYTGKSWEDKISDVREKMTEENADALVLTKLDEVAWLFNLRGSDVPFNPVFFAYAIVTTDTAVLYLDTNKVTDDVTSHLRLGCTTGASCVQVAAYDTLLTAVEALAADSTIRKIWISSASTTYAVFSKVPESKQILDASPVMKMKSKKNSVEQQGLKNAHIRDAVAKCEYLMWLEDAVPGGSVTEISGADYLQQLRSRQRDYMGLSFPSISASGPNGAVVHYRPSAETNRAVTTSDVYLIDSGGQYRDGTTDVTRTLHFGQPTDYQRETYTLVLMGAINEFLQVFKQGTFGIRLQQAARAPLFSYGLEFGHGLGHGLGSFLNVHEDPYFRGTEGVPVGEEGTFITIEPGYYEDGQFGIRLETLAMVKEADTKYHYNGRTYLTFEPVTLVPFQEKMIKFDMLNEKQLTWLNDYHRQVRETIGPELQRQGKDDVYDWLMKNTQPFETSRITSSGAQPVASVFFIVIAVVCSIFST</sequence>
<dbReference type="InterPro" id="IPR036005">
    <property type="entry name" value="Creatinase/aminopeptidase-like"/>
</dbReference>
<dbReference type="Pfam" id="PF16188">
    <property type="entry name" value="Peptidase_M24_C"/>
    <property type="match status" value="1"/>
</dbReference>
<evidence type="ECO:0000256" key="5">
    <source>
        <dbReference type="SAM" id="MobiDB-lite"/>
    </source>
</evidence>
<name>A0A8J9V8F9_BRALA</name>
<evidence type="ECO:0000256" key="1">
    <source>
        <dbReference type="ARBA" id="ARBA00008766"/>
    </source>
</evidence>
<feature type="domain" description="Peptidase M24" evidence="7">
    <location>
        <begin position="385"/>
        <end position="598"/>
    </location>
</feature>
<evidence type="ECO:0000256" key="2">
    <source>
        <dbReference type="ARBA" id="ARBA00022723"/>
    </source>
</evidence>
<evidence type="ECO:0000259" key="7">
    <source>
        <dbReference type="Pfam" id="PF00557"/>
    </source>
</evidence>
<dbReference type="Pfam" id="PF01321">
    <property type="entry name" value="Creatinase_N"/>
    <property type="match status" value="1"/>
</dbReference>
<evidence type="ECO:0000256" key="3">
    <source>
        <dbReference type="ARBA" id="ARBA00022801"/>
    </source>
</evidence>
<dbReference type="SUPFAM" id="SSF53092">
    <property type="entry name" value="Creatinase/prolidase N-terminal domain"/>
    <property type="match status" value="2"/>
</dbReference>
<dbReference type="Pfam" id="PF16189">
    <property type="entry name" value="Creatinase_N_2"/>
    <property type="match status" value="1"/>
</dbReference>
<evidence type="ECO:0000259" key="8">
    <source>
        <dbReference type="Pfam" id="PF01321"/>
    </source>
</evidence>
<dbReference type="InterPro" id="IPR000994">
    <property type="entry name" value="Pept_M24"/>
</dbReference>
<dbReference type="Gene3D" id="3.90.230.10">
    <property type="entry name" value="Creatinase/methionine aminopeptidase superfamily"/>
    <property type="match status" value="1"/>
</dbReference>
<dbReference type="OrthoDB" id="9995434at2759"/>